<dbReference type="EMBL" id="JAADZA010000004">
    <property type="protein sequence ID" value="NEV10351.1"/>
    <property type="molecule type" value="Genomic_DNA"/>
</dbReference>
<feature type="region of interest" description="Disordered" evidence="1">
    <location>
        <begin position="1"/>
        <end position="20"/>
    </location>
</feature>
<dbReference type="RefSeq" id="WP_162531106.1">
    <property type="nucleotide sequence ID" value="NZ_JAADZA010000004.1"/>
</dbReference>
<protein>
    <submittedName>
        <fullName evidence="3">Uncharacterized protein</fullName>
    </submittedName>
</protein>
<reference evidence="2 5" key="2">
    <citation type="submission" date="2020-08" db="EMBL/GenBank/DDBJ databases">
        <title>Genomic Encyclopedia of Type Strains, Phase IV (KMG-V): Genome sequencing to study the core and pangenomes of soil and plant-associated prokaryotes.</title>
        <authorList>
            <person name="Whitman W."/>
        </authorList>
    </citation>
    <scope>NUCLEOTIDE SEQUENCE [LARGE SCALE GENOMIC DNA]</scope>
    <source>
        <strain evidence="2 5">SEMIA 4059</strain>
    </source>
</reference>
<evidence type="ECO:0000313" key="3">
    <source>
        <dbReference type="EMBL" id="NEV10351.1"/>
    </source>
</evidence>
<dbReference type="Proteomes" id="UP000471190">
    <property type="component" value="Unassembled WGS sequence"/>
</dbReference>
<dbReference type="AlphaFoldDB" id="A0A6P1C1L7"/>
<name>A0A6P1C1L7_RHITR</name>
<keyword evidence="5" id="KW-1185">Reference proteome</keyword>
<comment type="caution">
    <text evidence="3">The sequence shown here is derived from an EMBL/GenBank/DDBJ whole genome shotgun (WGS) entry which is preliminary data.</text>
</comment>
<evidence type="ECO:0000313" key="4">
    <source>
        <dbReference type="Proteomes" id="UP000471190"/>
    </source>
</evidence>
<sequence length="126" mass="13998">MPSKRNAKPLPGQPKAASLAATRPIHFDGRSIVSAAKHGMNVDKLRKRNAIATPNLMTGHGRQRAMMGNSSPLRAASDQFRTLNFLVESQFDCRRCLATNCRDTFMEAHAHALNKVPRQDIDEMTK</sequence>
<evidence type="ECO:0000313" key="2">
    <source>
        <dbReference type="EMBL" id="MBB6491605.1"/>
    </source>
</evidence>
<dbReference type="EMBL" id="JACHBF010000004">
    <property type="protein sequence ID" value="MBB6491605.1"/>
    <property type="molecule type" value="Genomic_DNA"/>
</dbReference>
<dbReference type="Proteomes" id="UP000526625">
    <property type="component" value="Unassembled WGS sequence"/>
</dbReference>
<proteinExistence type="predicted"/>
<evidence type="ECO:0000256" key="1">
    <source>
        <dbReference type="SAM" id="MobiDB-lite"/>
    </source>
</evidence>
<gene>
    <name evidence="2" type="ORF">GGD45_002002</name>
    <name evidence="3" type="ORF">GXW80_05050</name>
</gene>
<reference evidence="3 4" key="1">
    <citation type="submission" date="2020-02" db="EMBL/GenBank/DDBJ databases">
        <title>Draft genome sequence of Rhizobium tropici.</title>
        <authorList>
            <person name="Khayi S."/>
            <person name="Jemo M."/>
        </authorList>
    </citation>
    <scope>NUCLEOTIDE SEQUENCE [LARGE SCALE GENOMIC DNA]</scope>
    <source>
        <strain evidence="3 4">A12</strain>
    </source>
</reference>
<evidence type="ECO:0000313" key="5">
    <source>
        <dbReference type="Proteomes" id="UP000526625"/>
    </source>
</evidence>
<organism evidence="3 4">
    <name type="scientific">Rhizobium tropici</name>
    <dbReference type="NCBI Taxonomy" id="398"/>
    <lineage>
        <taxon>Bacteria</taxon>
        <taxon>Pseudomonadati</taxon>
        <taxon>Pseudomonadota</taxon>
        <taxon>Alphaproteobacteria</taxon>
        <taxon>Hyphomicrobiales</taxon>
        <taxon>Rhizobiaceae</taxon>
        <taxon>Rhizobium/Agrobacterium group</taxon>
        <taxon>Rhizobium</taxon>
    </lineage>
</organism>
<accession>A0A6P1C1L7</accession>